<name>A0A5B7HU75_PORTR</name>
<dbReference type="AlphaFoldDB" id="A0A5B7HU75"/>
<sequence length="138" mass="15159">MRQLDSRSRYFVFSTDTDALCEHKSADTDVSVAFPGGHLASSEQQGITCSITTTATRATNHCDIFLVVLEVLARRGNSTMNSRSPPHSNTENAHHFSFRQQAQGLRAVPHSGFCPSQRVFANTSNDKMLVLMGADKKT</sequence>
<protein>
    <submittedName>
        <fullName evidence="1">Uncharacterized protein</fullName>
    </submittedName>
</protein>
<reference evidence="1 2" key="1">
    <citation type="submission" date="2019-05" db="EMBL/GenBank/DDBJ databases">
        <title>Another draft genome of Portunus trituberculatus and its Hox gene families provides insights of decapod evolution.</title>
        <authorList>
            <person name="Jeong J.-H."/>
            <person name="Song I."/>
            <person name="Kim S."/>
            <person name="Choi T."/>
            <person name="Kim D."/>
            <person name="Ryu S."/>
            <person name="Kim W."/>
        </authorList>
    </citation>
    <scope>NUCLEOTIDE SEQUENCE [LARGE SCALE GENOMIC DNA]</scope>
    <source>
        <tissue evidence="1">Muscle</tissue>
    </source>
</reference>
<evidence type="ECO:0000313" key="2">
    <source>
        <dbReference type="Proteomes" id="UP000324222"/>
    </source>
</evidence>
<accession>A0A5B7HU75</accession>
<proteinExistence type="predicted"/>
<dbReference type="Proteomes" id="UP000324222">
    <property type="component" value="Unassembled WGS sequence"/>
</dbReference>
<organism evidence="1 2">
    <name type="scientific">Portunus trituberculatus</name>
    <name type="common">Swimming crab</name>
    <name type="synonym">Neptunus trituberculatus</name>
    <dbReference type="NCBI Taxonomy" id="210409"/>
    <lineage>
        <taxon>Eukaryota</taxon>
        <taxon>Metazoa</taxon>
        <taxon>Ecdysozoa</taxon>
        <taxon>Arthropoda</taxon>
        <taxon>Crustacea</taxon>
        <taxon>Multicrustacea</taxon>
        <taxon>Malacostraca</taxon>
        <taxon>Eumalacostraca</taxon>
        <taxon>Eucarida</taxon>
        <taxon>Decapoda</taxon>
        <taxon>Pleocyemata</taxon>
        <taxon>Brachyura</taxon>
        <taxon>Eubrachyura</taxon>
        <taxon>Portunoidea</taxon>
        <taxon>Portunidae</taxon>
        <taxon>Portuninae</taxon>
        <taxon>Portunus</taxon>
    </lineage>
</organism>
<keyword evidence="2" id="KW-1185">Reference proteome</keyword>
<gene>
    <name evidence="1" type="ORF">E2C01_069313</name>
</gene>
<comment type="caution">
    <text evidence="1">The sequence shown here is derived from an EMBL/GenBank/DDBJ whole genome shotgun (WGS) entry which is preliminary data.</text>
</comment>
<dbReference type="EMBL" id="VSRR010040021">
    <property type="protein sequence ID" value="MPC74932.1"/>
    <property type="molecule type" value="Genomic_DNA"/>
</dbReference>
<evidence type="ECO:0000313" key="1">
    <source>
        <dbReference type="EMBL" id="MPC74932.1"/>
    </source>
</evidence>